<dbReference type="Proteomes" id="UP000613177">
    <property type="component" value="Unassembled WGS sequence"/>
</dbReference>
<dbReference type="AlphaFoldDB" id="A0A8H7W085"/>
<evidence type="ECO:0000313" key="1">
    <source>
        <dbReference type="EMBL" id="KAG2235163.1"/>
    </source>
</evidence>
<proteinExistence type="predicted"/>
<evidence type="ECO:0000313" key="2">
    <source>
        <dbReference type="Proteomes" id="UP000613177"/>
    </source>
</evidence>
<protein>
    <submittedName>
        <fullName evidence="1">Uncharacterized protein</fullName>
    </submittedName>
</protein>
<name>A0A8H7W085_9FUNG</name>
<accession>A0A8H7W085</accession>
<sequence>MSLLRVHVRRDHTSKIYLTYKGGLTVDFVGCLKRYGNADTFAKYLNEHGQGESVTVVRSNDECAVLKNNAIDPLKRRNLADVDIFTSSEGSQKALKLNSERQASCMTKALYCEPIAIHPSHDSMVNSHGMYGVFSTNDIYDAQVHYGQIFGK</sequence>
<dbReference type="EMBL" id="JAEPRE010000037">
    <property type="protein sequence ID" value="KAG2235163.1"/>
    <property type="molecule type" value="Genomic_DNA"/>
</dbReference>
<reference evidence="1" key="1">
    <citation type="submission" date="2021-01" db="EMBL/GenBank/DDBJ databases">
        <title>Metabolic potential, ecology and presence of endohyphal bacteria is reflected in genomic diversity of Mucoromycotina.</title>
        <authorList>
            <person name="Muszewska A."/>
            <person name="Okrasinska A."/>
            <person name="Steczkiewicz K."/>
            <person name="Drgas O."/>
            <person name="Orlowska M."/>
            <person name="Perlinska-Lenart U."/>
            <person name="Aleksandrzak-Piekarczyk T."/>
            <person name="Szatraj K."/>
            <person name="Zielenkiewicz U."/>
            <person name="Pilsyk S."/>
            <person name="Malc E."/>
            <person name="Mieczkowski P."/>
            <person name="Kruszewska J.S."/>
            <person name="Biernat P."/>
            <person name="Pawlowska J."/>
        </authorList>
    </citation>
    <scope>NUCLEOTIDE SEQUENCE</scope>
    <source>
        <strain evidence="1">WA0000018081</strain>
    </source>
</reference>
<organism evidence="1 2">
    <name type="scientific">Thamnidium elegans</name>
    <dbReference type="NCBI Taxonomy" id="101142"/>
    <lineage>
        <taxon>Eukaryota</taxon>
        <taxon>Fungi</taxon>
        <taxon>Fungi incertae sedis</taxon>
        <taxon>Mucoromycota</taxon>
        <taxon>Mucoromycotina</taxon>
        <taxon>Mucoromycetes</taxon>
        <taxon>Mucorales</taxon>
        <taxon>Mucorineae</taxon>
        <taxon>Mucoraceae</taxon>
        <taxon>Thamnidium</taxon>
    </lineage>
</organism>
<keyword evidence="2" id="KW-1185">Reference proteome</keyword>
<comment type="caution">
    <text evidence="1">The sequence shown here is derived from an EMBL/GenBank/DDBJ whole genome shotgun (WGS) entry which is preliminary data.</text>
</comment>
<gene>
    <name evidence="1" type="ORF">INT48_003507</name>
</gene>